<dbReference type="InterPro" id="IPR051262">
    <property type="entry name" value="SMP-30/CGR1_Lactonase"/>
</dbReference>
<dbReference type="InterPro" id="IPR001258">
    <property type="entry name" value="NHL_repeat"/>
</dbReference>
<protein>
    <submittedName>
        <fullName evidence="6">SMP-30/gluconolactonase/LRE family protein</fullName>
    </submittedName>
</protein>
<evidence type="ECO:0000256" key="4">
    <source>
        <dbReference type="PROSITE-ProRule" id="PRU00504"/>
    </source>
</evidence>
<organism evidence="6 7">
    <name type="scientific">Mycolicibacterium nivoides</name>
    <dbReference type="NCBI Taxonomy" id="2487344"/>
    <lineage>
        <taxon>Bacteria</taxon>
        <taxon>Bacillati</taxon>
        <taxon>Actinomycetota</taxon>
        <taxon>Actinomycetes</taxon>
        <taxon>Mycobacteriales</taxon>
        <taxon>Mycobacteriaceae</taxon>
        <taxon>Mycolicibacterium</taxon>
    </lineage>
</organism>
<evidence type="ECO:0000256" key="3">
    <source>
        <dbReference type="ARBA" id="ARBA00022801"/>
    </source>
</evidence>
<gene>
    <name evidence="6" type="ORF">ACK4CT_34610</name>
</gene>
<dbReference type="InterPro" id="IPR011042">
    <property type="entry name" value="6-blade_b-propeller_TolB-like"/>
</dbReference>
<dbReference type="EMBL" id="JBKBDD010000022">
    <property type="protein sequence ID" value="MFN6548308.1"/>
    <property type="molecule type" value="Genomic_DNA"/>
</dbReference>
<dbReference type="PANTHER" id="PTHR47572:SF4">
    <property type="entry name" value="LACTONASE DRP35"/>
    <property type="match status" value="1"/>
</dbReference>
<evidence type="ECO:0000313" key="7">
    <source>
        <dbReference type="Proteomes" id="UP001635816"/>
    </source>
</evidence>
<sequence>MTRPPTTPLTTTGIPASVIGPGLRTVVEGVQHAEGVCWSAAEQVLYAGGEGGQLYRFGLEGATFETVCTVPGGSMLGLALDGAGAVYICDVGNRCIQKISPDGDIRQYGAEIGYPNYPVFDREGRLFVSDSGDWGRATGGIVRIDPDGTTERVLEGLHFANGLALHGDWLYVVESTWPRIVRIPLSGGEPEPVVVLDRAVPDGLAFDADGGLWIGCWQPNRVYRLAPDGTLGIVVDDWSGVYAPTPTNLAFAGPDLDVLVLASLGTLVVTACDPGVHGEPLYLPGRPGLTTTRHENYGCADVAVDQRGGRTRR</sequence>
<dbReference type="InterPro" id="IPR013658">
    <property type="entry name" value="SGL"/>
</dbReference>
<reference evidence="6 7" key="1">
    <citation type="submission" date="2024-12" db="EMBL/GenBank/DDBJ databases">
        <title>The coexistence of Mycolicibacterium septicum and Mycolicibacterium nivoides in clinical samples.</title>
        <authorList>
            <person name="Wang C."/>
            <person name="Feng Y."/>
            <person name="Zong Z."/>
        </authorList>
    </citation>
    <scope>NUCLEOTIDE SEQUENCE [LARGE SCALE GENOMIC DNA]</scope>
    <source>
        <strain evidence="6 7">120309</strain>
    </source>
</reference>
<evidence type="ECO:0000256" key="2">
    <source>
        <dbReference type="ARBA" id="ARBA00022737"/>
    </source>
</evidence>
<comment type="similarity">
    <text evidence="1">Belongs to the SMP-30/CGR1 family.</text>
</comment>
<proteinExistence type="inferred from homology"/>
<dbReference type="Proteomes" id="UP001635816">
    <property type="component" value="Unassembled WGS sequence"/>
</dbReference>
<evidence type="ECO:0000259" key="5">
    <source>
        <dbReference type="Pfam" id="PF08450"/>
    </source>
</evidence>
<dbReference type="Pfam" id="PF08450">
    <property type="entry name" value="SGL"/>
    <property type="match status" value="1"/>
</dbReference>
<name>A0ABW9LMS0_9MYCO</name>
<dbReference type="PANTHER" id="PTHR47572">
    <property type="entry name" value="LIPOPROTEIN-RELATED"/>
    <property type="match status" value="1"/>
</dbReference>
<evidence type="ECO:0000313" key="6">
    <source>
        <dbReference type="EMBL" id="MFN6548308.1"/>
    </source>
</evidence>
<evidence type="ECO:0000256" key="1">
    <source>
        <dbReference type="ARBA" id="ARBA00008853"/>
    </source>
</evidence>
<keyword evidence="3" id="KW-0378">Hydrolase</keyword>
<dbReference type="Gene3D" id="2.120.10.30">
    <property type="entry name" value="TolB, C-terminal domain"/>
    <property type="match status" value="1"/>
</dbReference>
<comment type="caution">
    <text evidence="6">The sequence shown here is derived from an EMBL/GenBank/DDBJ whole genome shotgun (WGS) entry which is preliminary data.</text>
</comment>
<feature type="repeat" description="NHL" evidence="4">
    <location>
        <begin position="77"/>
        <end position="102"/>
    </location>
</feature>
<dbReference type="SUPFAM" id="SSF63829">
    <property type="entry name" value="Calcium-dependent phosphotriesterase"/>
    <property type="match status" value="1"/>
</dbReference>
<dbReference type="PROSITE" id="PS51125">
    <property type="entry name" value="NHL"/>
    <property type="match status" value="1"/>
</dbReference>
<dbReference type="RefSeq" id="WP_409545813.1">
    <property type="nucleotide sequence ID" value="NZ_JBKBDD010000022.1"/>
</dbReference>
<keyword evidence="7" id="KW-1185">Reference proteome</keyword>
<keyword evidence="2" id="KW-0677">Repeat</keyword>
<feature type="domain" description="SMP-30/Gluconolactonase/LRE-like region" evidence="5">
    <location>
        <begin position="118"/>
        <end position="263"/>
    </location>
</feature>
<accession>A0ABW9LMS0</accession>